<evidence type="ECO:0000256" key="1">
    <source>
        <dbReference type="SAM" id="MobiDB-lite"/>
    </source>
</evidence>
<feature type="compositionally biased region" description="Low complexity" evidence="1">
    <location>
        <begin position="328"/>
        <end position="340"/>
    </location>
</feature>
<dbReference type="EMBL" id="JAWZYT010002366">
    <property type="protein sequence ID" value="KAK4304883.1"/>
    <property type="molecule type" value="Genomic_DNA"/>
</dbReference>
<dbReference type="Proteomes" id="UP001292094">
    <property type="component" value="Unassembled WGS sequence"/>
</dbReference>
<keyword evidence="3" id="KW-1185">Reference proteome</keyword>
<gene>
    <name evidence="2" type="ORF">Pmani_023190</name>
</gene>
<evidence type="ECO:0000313" key="3">
    <source>
        <dbReference type="Proteomes" id="UP001292094"/>
    </source>
</evidence>
<feature type="region of interest" description="Disordered" evidence="1">
    <location>
        <begin position="590"/>
        <end position="622"/>
    </location>
</feature>
<organism evidence="2 3">
    <name type="scientific">Petrolisthes manimaculis</name>
    <dbReference type="NCBI Taxonomy" id="1843537"/>
    <lineage>
        <taxon>Eukaryota</taxon>
        <taxon>Metazoa</taxon>
        <taxon>Ecdysozoa</taxon>
        <taxon>Arthropoda</taxon>
        <taxon>Crustacea</taxon>
        <taxon>Multicrustacea</taxon>
        <taxon>Malacostraca</taxon>
        <taxon>Eumalacostraca</taxon>
        <taxon>Eucarida</taxon>
        <taxon>Decapoda</taxon>
        <taxon>Pleocyemata</taxon>
        <taxon>Anomura</taxon>
        <taxon>Galatheoidea</taxon>
        <taxon>Porcellanidae</taxon>
        <taxon>Petrolisthes</taxon>
    </lineage>
</organism>
<reference evidence="2" key="1">
    <citation type="submission" date="2023-11" db="EMBL/GenBank/DDBJ databases">
        <title>Genome assemblies of two species of porcelain crab, Petrolisthes cinctipes and Petrolisthes manimaculis (Anomura: Porcellanidae).</title>
        <authorList>
            <person name="Angst P."/>
        </authorList>
    </citation>
    <scope>NUCLEOTIDE SEQUENCE</scope>
    <source>
        <strain evidence="2">PB745_02</strain>
        <tissue evidence="2">Gill</tissue>
    </source>
</reference>
<dbReference type="AlphaFoldDB" id="A0AAE1PB70"/>
<feature type="compositionally biased region" description="Low complexity" evidence="1">
    <location>
        <begin position="359"/>
        <end position="383"/>
    </location>
</feature>
<accession>A0AAE1PB70</accession>
<sequence>MVALAAGVSRDDASDSNLVIGSDDLVRQLSANQVQGWDGAVWCEMKDKLLHVEVIVGELVLVPPSSRHVQLTNSDSSFYPILPVVAVQVCNGPVLHIPFRDEGVQARGRDEQTSLPQEVLKTYSEIEGKFVFQQGKSYLCTFHDRDITSWDGKDVGEDVSLQVQSQSEKDETEVICHTELGNVHCPELTAGNAIEVDAVNAHKHVNQNLCPINIGSVPINEEKYIQELEIYPSVPTSSCSKIMDVDHITSEQIALMIEKKYNSKDTVVESPLIRSDLDDESYQNYPVIGMKKPPRRERIGNETVQKLGGDLETLSNTLKKRPRRRPNSATSTSSNSLESSTVHDNAKGKLGNRTTLSPRSEISNGSSILSSSKSSRESSSNVSIIRRPTGWLRSTPVAPTPNTITRPKLNRTHFLRRVSTDTQLAYQLQTEVNRQVKCRLKQLDEGFKTQLEKLQKVKFRKGQTQKGQSVGCQTIDLFQGSYLSPELVEKISVNSNYHEVQSHHDWEKSKVKNNEMLSSSNKIKPKIFQKNLTFDIDSFEREEDNHTRRRYEADIDVPVQLHLVNATERQMDNQNISSNRMTNIAATEGNAACSTTSPERMSATSSDSKQKSHQDVANISQDVTLKDRDRKWNMLSSIDMIREPSQDTAQTYTIHGNLSKTIQGSEEVASEDYSKHSEYLIALSSNKTSTDSSHSRHRSVENIKGSQSSELAKASKMSLEVCKEILKGKQADSLTQAGNMLRKPQEYSSTPEKVVSVDASYQSCSVGSIKAEEVEEGNSISEIFSLPSGKNSIPCVNGDYSGYGSSILSSYSQPKDRIPTISNNSISTSQPLSNNIISTNSQSFTSESIGLLKSVKPISFASEIFSRPTAHVSELSINSKSIDTNLTSRADQNGQTMNHLKQKNEREGKNLGKDEGNIDYSVSDISGRIAALLIPRRLSVARINTDSVSSYIPSDLCNTMSSLSDMSQD</sequence>
<feature type="region of interest" description="Disordered" evidence="1">
    <location>
        <begin position="284"/>
        <end position="383"/>
    </location>
</feature>
<evidence type="ECO:0000313" key="2">
    <source>
        <dbReference type="EMBL" id="KAK4304883.1"/>
    </source>
</evidence>
<comment type="caution">
    <text evidence="2">The sequence shown here is derived from an EMBL/GenBank/DDBJ whole genome shotgun (WGS) entry which is preliminary data.</text>
</comment>
<protein>
    <submittedName>
        <fullName evidence="2">Uncharacterized protein</fullName>
    </submittedName>
</protein>
<feature type="region of interest" description="Disordered" evidence="1">
    <location>
        <begin position="896"/>
        <end position="915"/>
    </location>
</feature>
<name>A0AAE1PB70_9EUCA</name>
<feature type="region of interest" description="Disordered" evidence="1">
    <location>
        <begin position="686"/>
        <end position="709"/>
    </location>
</feature>
<feature type="compositionally biased region" description="Basic and acidic residues" evidence="1">
    <location>
        <begin position="902"/>
        <end position="915"/>
    </location>
</feature>
<proteinExistence type="predicted"/>
<feature type="compositionally biased region" description="Polar residues" evidence="1">
    <location>
        <begin position="592"/>
        <end position="607"/>
    </location>
</feature>